<accession>A0AAP0IAT4</accession>
<proteinExistence type="predicted"/>
<dbReference type="Proteomes" id="UP001419268">
    <property type="component" value="Unassembled WGS sequence"/>
</dbReference>
<evidence type="ECO:0000256" key="1">
    <source>
        <dbReference type="SAM" id="MobiDB-lite"/>
    </source>
</evidence>
<dbReference type="AlphaFoldDB" id="A0AAP0IAT4"/>
<feature type="region of interest" description="Disordered" evidence="1">
    <location>
        <begin position="19"/>
        <end position="42"/>
    </location>
</feature>
<sequence length="92" mass="9675">MSAVVRGAMEEMDVEEGAWGNRRRGCGGGCGGGYGGGGRDDGDTMDEVDVAMTVVSGGGKGHRWVAMTSRRRPSVAVAMKEGVMRELEIRVI</sequence>
<keyword evidence="3" id="KW-1185">Reference proteome</keyword>
<organism evidence="2 3">
    <name type="scientific">Stephania cephalantha</name>
    <dbReference type="NCBI Taxonomy" id="152367"/>
    <lineage>
        <taxon>Eukaryota</taxon>
        <taxon>Viridiplantae</taxon>
        <taxon>Streptophyta</taxon>
        <taxon>Embryophyta</taxon>
        <taxon>Tracheophyta</taxon>
        <taxon>Spermatophyta</taxon>
        <taxon>Magnoliopsida</taxon>
        <taxon>Ranunculales</taxon>
        <taxon>Menispermaceae</taxon>
        <taxon>Menispermoideae</taxon>
        <taxon>Cissampelideae</taxon>
        <taxon>Stephania</taxon>
    </lineage>
</organism>
<evidence type="ECO:0000313" key="2">
    <source>
        <dbReference type="EMBL" id="KAK9111792.1"/>
    </source>
</evidence>
<protein>
    <submittedName>
        <fullName evidence="2">Uncharacterized protein</fullName>
    </submittedName>
</protein>
<comment type="caution">
    <text evidence="2">The sequence shown here is derived from an EMBL/GenBank/DDBJ whole genome shotgun (WGS) entry which is preliminary data.</text>
</comment>
<gene>
    <name evidence="2" type="ORF">Scep_019311</name>
</gene>
<feature type="compositionally biased region" description="Gly residues" evidence="1">
    <location>
        <begin position="26"/>
        <end position="37"/>
    </location>
</feature>
<evidence type="ECO:0000313" key="3">
    <source>
        <dbReference type="Proteomes" id="UP001419268"/>
    </source>
</evidence>
<name>A0AAP0IAT4_9MAGN</name>
<dbReference type="EMBL" id="JBBNAG010000008">
    <property type="protein sequence ID" value="KAK9111792.1"/>
    <property type="molecule type" value="Genomic_DNA"/>
</dbReference>
<reference evidence="2 3" key="1">
    <citation type="submission" date="2024-01" db="EMBL/GenBank/DDBJ databases">
        <title>Genome assemblies of Stephania.</title>
        <authorList>
            <person name="Yang L."/>
        </authorList>
    </citation>
    <scope>NUCLEOTIDE SEQUENCE [LARGE SCALE GENOMIC DNA]</scope>
    <source>
        <strain evidence="2">JXDWG</strain>
        <tissue evidence="2">Leaf</tissue>
    </source>
</reference>